<sequence length="280" mass="29996">MKIQYPYYAVVAAMQLFCLNICNAQTLNLKPAPAKVTIDGSAAEWGDSLNYFNSQTQLNYTLANDKDNLYLVLKTSDLREQANILSWGVTLGIDTKGRKKSSYSVTFPFQEADSPESLGDNTDKEKKYEASLTKLKRIKADGFKDVENDVFSLQNTYGFRVAIDYDTHGELVYEEVIPLSLFHADELKKNEWAFNIKINGPQPIAKKEGEGDDAQQGMGGRGGGHRGGGGGGGGRGGAGGGGFGGGSRGGHGNQGSGDQGSGGAPKSVDFWSKFTLANTQ</sequence>
<feature type="chain" id="PRO_5021904552" evidence="2">
    <location>
        <begin position="25"/>
        <end position="280"/>
    </location>
</feature>
<feature type="region of interest" description="Disordered" evidence="1">
    <location>
        <begin position="202"/>
        <end position="280"/>
    </location>
</feature>
<organism evidence="3 4">
    <name type="scientific">Mucilaginibacter corticis</name>
    <dbReference type="NCBI Taxonomy" id="2597670"/>
    <lineage>
        <taxon>Bacteria</taxon>
        <taxon>Pseudomonadati</taxon>
        <taxon>Bacteroidota</taxon>
        <taxon>Sphingobacteriia</taxon>
        <taxon>Sphingobacteriales</taxon>
        <taxon>Sphingobacteriaceae</taxon>
        <taxon>Mucilaginibacter</taxon>
    </lineage>
</organism>
<feature type="compositionally biased region" description="Gly residues" evidence="1">
    <location>
        <begin position="217"/>
        <end position="263"/>
    </location>
</feature>
<reference evidence="3 4" key="1">
    <citation type="submission" date="2019-07" db="EMBL/GenBank/DDBJ databases">
        <authorList>
            <person name="Huq M.A."/>
        </authorList>
    </citation>
    <scope>NUCLEOTIDE SEQUENCE [LARGE SCALE GENOMIC DNA]</scope>
    <source>
        <strain evidence="3 4">MAH-19</strain>
    </source>
</reference>
<keyword evidence="2" id="KW-0732">Signal</keyword>
<dbReference type="EMBL" id="VLPK01000001">
    <property type="protein sequence ID" value="TSJ42800.1"/>
    <property type="molecule type" value="Genomic_DNA"/>
</dbReference>
<comment type="caution">
    <text evidence="3">The sequence shown here is derived from an EMBL/GenBank/DDBJ whole genome shotgun (WGS) entry which is preliminary data.</text>
</comment>
<dbReference type="RefSeq" id="WP_144246370.1">
    <property type="nucleotide sequence ID" value="NZ_VLPK01000001.1"/>
</dbReference>
<name>A0A556MS77_9SPHI</name>
<protein>
    <submittedName>
        <fullName evidence="3">Uncharacterized protein</fullName>
    </submittedName>
</protein>
<evidence type="ECO:0000313" key="3">
    <source>
        <dbReference type="EMBL" id="TSJ42800.1"/>
    </source>
</evidence>
<dbReference type="OrthoDB" id="1523672at2"/>
<keyword evidence="4" id="KW-1185">Reference proteome</keyword>
<dbReference type="AlphaFoldDB" id="A0A556MS77"/>
<feature type="signal peptide" evidence="2">
    <location>
        <begin position="1"/>
        <end position="24"/>
    </location>
</feature>
<proteinExistence type="predicted"/>
<gene>
    <name evidence="3" type="ORF">FO440_01025</name>
</gene>
<evidence type="ECO:0000313" key="4">
    <source>
        <dbReference type="Proteomes" id="UP000318733"/>
    </source>
</evidence>
<evidence type="ECO:0000256" key="1">
    <source>
        <dbReference type="SAM" id="MobiDB-lite"/>
    </source>
</evidence>
<dbReference type="Proteomes" id="UP000318733">
    <property type="component" value="Unassembled WGS sequence"/>
</dbReference>
<evidence type="ECO:0000256" key="2">
    <source>
        <dbReference type="SAM" id="SignalP"/>
    </source>
</evidence>
<accession>A0A556MS77</accession>